<gene>
    <name evidence="3" type="ORF">EII11_07890</name>
</gene>
<keyword evidence="2" id="KW-1133">Transmembrane helix</keyword>
<feature type="compositionally biased region" description="Acidic residues" evidence="1">
    <location>
        <begin position="52"/>
        <end position="62"/>
    </location>
</feature>
<dbReference type="OrthoDB" id="3260250at2"/>
<dbReference type="Proteomes" id="UP000280444">
    <property type="component" value="Unassembled WGS sequence"/>
</dbReference>
<name>A0A3P1SDA0_9ACTO</name>
<reference evidence="3 4" key="1">
    <citation type="submission" date="2018-11" db="EMBL/GenBank/DDBJ databases">
        <title>Genomes From Bacteria Associated with the Canine Oral Cavity: a Test Case for Automated Genome-Based Taxonomic Assignment.</title>
        <authorList>
            <person name="Coil D.A."/>
            <person name="Jospin G."/>
            <person name="Darling A.E."/>
            <person name="Wallis C."/>
            <person name="Davis I.J."/>
            <person name="Harris S."/>
            <person name="Eisen J.A."/>
            <person name="Holcombe L.J."/>
            <person name="O'Flynn C."/>
        </authorList>
    </citation>
    <scope>NUCLEOTIDE SEQUENCE [LARGE SCALE GENOMIC DNA]</scope>
    <source>
        <strain evidence="3 4">OH770</strain>
    </source>
</reference>
<dbReference type="EMBL" id="RQZF01000008">
    <property type="protein sequence ID" value="RRC94994.1"/>
    <property type="molecule type" value="Genomic_DNA"/>
</dbReference>
<accession>A0A3P1SDA0</accession>
<evidence type="ECO:0000313" key="4">
    <source>
        <dbReference type="Proteomes" id="UP000280444"/>
    </source>
</evidence>
<comment type="caution">
    <text evidence="3">The sequence shown here is derived from an EMBL/GenBank/DDBJ whole genome shotgun (WGS) entry which is preliminary data.</text>
</comment>
<dbReference type="Pfam" id="PF18986">
    <property type="entry name" value="DUF5719"/>
    <property type="match status" value="1"/>
</dbReference>
<evidence type="ECO:0000256" key="1">
    <source>
        <dbReference type="SAM" id="MobiDB-lite"/>
    </source>
</evidence>
<organism evidence="3 4">
    <name type="scientific">Schaalia canis</name>
    <dbReference type="NCBI Taxonomy" id="100469"/>
    <lineage>
        <taxon>Bacteria</taxon>
        <taxon>Bacillati</taxon>
        <taxon>Actinomycetota</taxon>
        <taxon>Actinomycetes</taxon>
        <taxon>Actinomycetales</taxon>
        <taxon>Actinomycetaceae</taxon>
        <taxon>Schaalia</taxon>
    </lineage>
</organism>
<keyword evidence="2" id="KW-0472">Membrane</keyword>
<sequence>MTHTPNQDVDAEKDMPGTGAEFEPSTEPNAEYTAEYTAEDAADSSPAPSVEDSVEDSGESVDTDVHNDVAYLVRVRKRQSALLGVSWVVGVGLIAAVAATSLIAPPPAPEPLPATRVSAHPSQLTLGCLDASIDPFAPLGSEDASTNAQRDNDGQGSARTAAATLWHPTGSSHTDFLLGGEVSPEPPARVDGRSWALTSTLSHTNDHVDAAAAGSANSELPHGVSLLAQKGGELRGLSLLPCTPPALEHWFAAGATSAGEDTIIRVANTGSQPSVVTLSAWGASGPLDELSQGEVVGAGETLTIQPGRYFSNEERLLIRLQADGPGVSAWLHSSAISGEIPQGAAWIGSTVPSSRILIPGLTAQGNHSLRIAVPAASGTTADTTGPQSDGVHEGTQVHTDTQVTVRLIDAEGTRDIPGGALSLAANSVLDLDLPSITETSTLLVESTQPVVAQIRALFPGAQWPSGSTQTTPHTSGEAPQQWVGRGLLAPATPIQQLTIPAATDMEASLTRAFDAAIVRPTSVTTPAQSSIAGQELLLINPTMQELSAGYGDDKITIPAGTSVTLPIADSQRSLGGDEGLHAAILIHIDMPTGNVNAVWPLGNVAMSGLTRAIDLR</sequence>
<evidence type="ECO:0000256" key="2">
    <source>
        <dbReference type="SAM" id="Phobius"/>
    </source>
</evidence>
<dbReference type="InterPro" id="IPR043777">
    <property type="entry name" value="DUF5719"/>
</dbReference>
<feature type="transmembrane region" description="Helical" evidence="2">
    <location>
        <begin position="81"/>
        <end position="104"/>
    </location>
</feature>
<keyword evidence="4" id="KW-1185">Reference proteome</keyword>
<evidence type="ECO:0000313" key="3">
    <source>
        <dbReference type="EMBL" id="RRC94994.1"/>
    </source>
</evidence>
<dbReference type="AlphaFoldDB" id="A0A3P1SDA0"/>
<feature type="region of interest" description="Disordered" evidence="1">
    <location>
        <begin position="1"/>
        <end position="62"/>
    </location>
</feature>
<feature type="region of interest" description="Disordered" evidence="1">
    <location>
        <begin position="137"/>
        <end position="160"/>
    </location>
</feature>
<protein>
    <submittedName>
        <fullName evidence="3">Uncharacterized protein</fullName>
    </submittedName>
</protein>
<proteinExistence type="predicted"/>
<feature type="compositionally biased region" description="Polar residues" evidence="1">
    <location>
        <begin position="143"/>
        <end position="158"/>
    </location>
</feature>
<dbReference type="RefSeq" id="WP_124871172.1">
    <property type="nucleotide sequence ID" value="NZ_RQZF01000008.1"/>
</dbReference>
<keyword evidence="2" id="KW-0812">Transmembrane</keyword>